<protein>
    <submittedName>
        <fullName evidence="1">Uncharacterized protein</fullName>
    </submittedName>
</protein>
<dbReference type="EMBL" id="GBRH01196275">
    <property type="protein sequence ID" value="JAE01621.1"/>
    <property type="molecule type" value="Transcribed_RNA"/>
</dbReference>
<proteinExistence type="predicted"/>
<accession>A0A0A9EUV7</accession>
<name>A0A0A9EUV7_ARUDO</name>
<dbReference type="AlphaFoldDB" id="A0A0A9EUV7"/>
<evidence type="ECO:0000313" key="1">
    <source>
        <dbReference type="EMBL" id="JAE01621.1"/>
    </source>
</evidence>
<sequence length="45" mass="5048">MRALKNPWRYASCDANPAPVLWSRAMCTLLPSPWSARLESPNSCV</sequence>
<reference evidence="1" key="1">
    <citation type="submission" date="2014-09" db="EMBL/GenBank/DDBJ databases">
        <authorList>
            <person name="Magalhaes I.L.F."/>
            <person name="Oliveira U."/>
            <person name="Santos F.R."/>
            <person name="Vidigal T.H.D.A."/>
            <person name="Brescovit A.D."/>
            <person name="Santos A.J."/>
        </authorList>
    </citation>
    <scope>NUCLEOTIDE SEQUENCE</scope>
    <source>
        <tissue evidence="1">Shoot tissue taken approximately 20 cm above the soil surface</tissue>
    </source>
</reference>
<organism evidence="1">
    <name type="scientific">Arundo donax</name>
    <name type="common">Giant reed</name>
    <name type="synonym">Donax arundinaceus</name>
    <dbReference type="NCBI Taxonomy" id="35708"/>
    <lineage>
        <taxon>Eukaryota</taxon>
        <taxon>Viridiplantae</taxon>
        <taxon>Streptophyta</taxon>
        <taxon>Embryophyta</taxon>
        <taxon>Tracheophyta</taxon>
        <taxon>Spermatophyta</taxon>
        <taxon>Magnoliopsida</taxon>
        <taxon>Liliopsida</taxon>
        <taxon>Poales</taxon>
        <taxon>Poaceae</taxon>
        <taxon>PACMAD clade</taxon>
        <taxon>Arundinoideae</taxon>
        <taxon>Arundineae</taxon>
        <taxon>Arundo</taxon>
    </lineage>
</organism>
<reference evidence="1" key="2">
    <citation type="journal article" date="2015" name="Data Brief">
        <title>Shoot transcriptome of the giant reed, Arundo donax.</title>
        <authorList>
            <person name="Barrero R.A."/>
            <person name="Guerrero F.D."/>
            <person name="Moolhuijzen P."/>
            <person name="Goolsby J.A."/>
            <person name="Tidwell J."/>
            <person name="Bellgard S.E."/>
            <person name="Bellgard M.I."/>
        </authorList>
    </citation>
    <scope>NUCLEOTIDE SEQUENCE</scope>
    <source>
        <tissue evidence="1">Shoot tissue taken approximately 20 cm above the soil surface</tissue>
    </source>
</reference>